<dbReference type="Proteomes" id="UP000192772">
    <property type="component" value="Unassembled WGS sequence"/>
</dbReference>
<evidence type="ECO:0000313" key="6">
    <source>
        <dbReference type="EMBL" id="ORA58964.1"/>
    </source>
</evidence>
<keyword evidence="2 4" id="KW-0238">DNA-binding</keyword>
<dbReference type="InterPro" id="IPR009057">
    <property type="entry name" value="Homeodomain-like_sf"/>
</dbReference>
<feature type="DNA-binding region" description="H-T-H motif" evidence="4">
    <location>
        <begin position="42"/>
        <end position="61"/>
    </location>
</feature>
<dbReference type="RefSeq" id="WP_046750038.1">
    <property type="nucleotide sequence ID" value="NZ_LBNO01000001.1"/>
</dbReference>
<organism evidence="6 7">
    <name type="scientific">Mycolicibacterium elephantis</name>
    <dbReference type="NCBI Taxonomy" id="81858"/>
    <lineage>
        <taxon>Bacteria</taxon>
        <taxon>Bacillati</taxon>
        <taxon>Actinomycetota</taxon>
        <taxon>Actinomycetes</taxon>
        <taxon>Mycobacteriales</taxon>
        <taxon>Mycobacteriaceae</taxon>
        <taxon>Mycolicibacterium</taxon>
    </lineage>
</organism>
<accession>A0A0M2ZMG7</accession>
<dbReference type="Pfam" id="PF00440">
    <property type="entry name" value="TetR_N"/>
    <property type="match status" value="1"/>
</dbReference>
<reference evidence="6 7" key="1">
    <citation type="submission" date="2017-02" db="EMBL/GenBank/DDBJ databases">
        <title>The new phylogeny of genus Mycobacterium.</title>
        <authorList>
            <person name="Tortoli E."/>
            <person name="Trovato A."/>
            <person name="Cirillo D.M."/>
        </authorList>
    </citation>
    <scope>NUCLEOTIDE SEQUENCE [LARGE SCALE GENOMIC DNA]</scope>
    <source>
        <strain evidence="6 7">FI-09383</strain>
    </source>
</reference>
<dbReference type="Gene3D" id="1.10.10.60">
    <property type="entry name" value="Homeodomain-like"/>
    <property type="match status" value="1"/>
</dbReference>
<evidence type="ECO:0000256" key="2">
    <source>
        <dbReference type="ARBA" id="ARBA00023125"/>
    </source>
</evidence>
<feature type="domain" description="HTH tetR-type" evidence="5">
    <location>
        <begin position="19"/>
        <end position="79"/>
    </location>
</feature>
<keyword evidence="1" id="KW-0805">Transcription regulation</keyword>
<evidence type="ECO:0000313" key="7">
    <source>
        <dbReference type="Proteomes" id="UP000192772"/>
    </source>
</evidence>
<evidence type="ECO:0000256" key="3">
    <source>
        <dbReference type="ARBA" id="ARBA00023163"/>
    </source>
</evidence>
<evidence type="ECO:0000256" key="1">
    <source>
        <dbReference type="ARBA" id="ARBA00023015"/>
    </source>
</evidence>
<dbReference type="OrthoDB" id="4773059at2"/>
<dbReference type="PRINTS" id="PR00400">
    <property type="entry name" value="TETREPRESSOR"/>
</dbReference>
<dbReference type="PANTHER" id="PTHR30055">
    <property type="entry name" value="HTH-TYPE TRANSCRIPTIONAL REGULATOR RUTR"/>
    <property type="match status" value="1"/>
</dbReference>
<protein>
    <submittedName>
        <fullName evidence="6">TetR family transcriptional regulator</fullName>
    </submittedName>
</protein>
<dbReference type="PROSITE" id="PS50977">
    <property type="entry name" value="HTH_TETR_2"/>
    <property type="match status" value="1"/>
</dbReference>
<dbReference type="PANTHER" id="PTHR30055:SF151">
    <property type="entry name" value="TRANSCRIPTIONAL REGULATORY PROTEIN"/>
    <property type="match status" value="1"/>
</dbReference>
<evidence type="ECO:0000259" key="5">
    <source>
        <dbReference type="PROSITE" id="PS50977"/>
    </source>
</evidence>
<dbReference type="SUPFAM" id="SSF48498">
    <property type="entry name" value="Tetracyclin repressor-like, C-terminal domain"/>
    <property type="match status" value="1"/>
</dbReference>
<dbReference type="EMBL" id="MVHP01000049">
    <property type="protein sequence ID" value="ORA58964.1"/>
    <property type="molecule type" value="Genomic_DNA"/>
</dbReference>
<proteinExistence type="predicted"/>
<dbReference type="STRING" id="81858.BST23_25055"/>
<dbReference type="SUPFAM" id="SSF46689">
    <property type="entry name" value="Homeodomain-like"/>
    <property type="match status" value="1"/>
</dbReference>
<dbReference type="InterPro" id="IPR050109">
    <property type="entry name" value="HTH-type_TetR-like_transc_reg"/>
</dbReference>
<dbReference type="Gene3D" id="1.10.357.10">
    <property type="entry name" value="Tetracycline Repressor, domain 2"/>
    <property type="match status" value="1"/>
</dbReference>
<gene>
    <name evidence="6" type="ORF">BST23_25055</name>
</gene>
<dbReference type="InterPro" id="IPR003012">
    <property type="entry name" value="Tet_transcr_reg_TetR"/>
</dbReference>
<dbReference type="GO" id="GO:0045892">
    <property type="term" value="P:negative regulation of DNA-templated transcription"/>
    <property type="evidence" value="ECO:0007669"/>
    <property type="project" value="InterPro"/>
</dbReference>
<dbReference type="InterPro" id="IPR036271">
    <property type="entry name" value="Tet_transcr_reg_TetR-rel_C_sf"/>
</dbReference>
<sequence>MTGTSRKAARTQGARGQDNVSAEAILETAARLIELDGVDALTMRRLAEEIGVAVTSIYWHVGGRDKLLDSLVDRLLSQMARLPVEGATPVDRIASLARAQRRALIERQHLLAVAHERDRTPLLFLPIQQTLAVELAELGVTGADAALFLRAVQVHVISSAVMQFTAVRGAKHEEEDPTLWGDDWPDQELVAALRSPTDYDAVFEYGLDALLAPLRKKGENEQV</sequence>
<dbReference type="InterPro" id="IPR001647">
    <property type="entry name" value="HTH_TetR"/>
</dbReference>
<comment type="caution">
    <text evidence="6">The sequence shown here is derived from an EMBL/GenBank/DDBJ whole genome shotgun (WGS) entry which is preliminary data.</text>
</comment>
<dbReference type="GO" id="GO:0046677">
    <property type="term" value="P:response to antibiotic"/>
    <property type="evidence" value="ECO:0007669"/>
    <property type="project" value="InterPro"/>
</dbReference>
<dbReference type="GO" id="GO:0003700">
    <property type="term" value="F:DNA-binding transcription factor activity"/>
    <property type="evidence" value="ECO:0007669"/>
    <property type="project" value="TreeGrafter"/>
</dbReference>
<keyword evidence="3" id="KW-0804">Transcription</keyword>
<evidence type="ECO:0000256" key="4">
    <source>
        <dbReference type="PROSITE-ProRule" id="PRU00335"/>
    </source>
</evidence>
<dbReference type="AlphaFoldDB" id="A0A0M2ZMG7"/>
<accession>A0A1A0QSW9</accession>
<dbReference type="GO" id="GO:0000976">
    <property type="term" value="F:transcription cis-regulatory region binding"/>
    <property type="evidence" value="ECO:0007669"/>
    <property type="project" value="TreeGrafter"/>
</dbReference>
<name>A0A0M2ZMG7_9MYCO</name>